<reference evidence="6" key="1">
    <citation type="submission" date="2021-02" db="EMBL/GenBank/DDBJ databases">
        <authorList>
            <person name="Nowell W R."/>
        </authorList>
    </citation>
    <scope>NUCLEOTIDE SEQUENCE</scope>
</reference>
<dbReference type="InterPro" id="IPR036866">
    <property type="entry name" value="RibonucZ/Hydroxyglut_hydro"/>
</dbReference>
<dbReference type="InterPro" id="IPR036388">
    <property type="entry name" value="WH-like_DNA-bd_sf"/>
</dbReference>
<dbReference type="EMBL" id="CAJNOR010000467">
    <property type="protein sequence ID" value="CAF0923058.1"/>
    <property type="molecule type" value="Genomic_DNA"/>
</dbReference>
<gene>
    <name evidence="6" type="ORF">XAT740_LOCUS9145</name>
</gene>
<keyword evidence="3" id="KW-0378">Hydrolase</keyword>
<dbReference type="Proteomes" id="UP000663828">
    <property type="component" value="Unassembled WGS sequence"/>
</dbReference>
<dbReference type="Pfam" id="PF00753">
    <property type="entry name" value="Lactamase_B"/>
    <property type="match status" value="1"/>
</dbReference>
<dbReference type="PANTHER" id="PTHR23131:SF0">
    <property type="entry name" value="ENDORIBONUCLEASE LACTB2"/>
    <property type="match status" value="1"/>
</dbReference>
<evidence type="ECO:0000259" key="5">
    <source>
        <dbReference type="SMART" id="SM00849"/>
    </source>
</evidence>
<evidence type="ECO:0000256" key="1">
    <source>
        <dbReference type="ARBA" id="ARBA00006759"/>
    </source>
</evidence>
<evidence type="ECO:0000256" key="3">
    <source>
        <dbReference type="ARBA" id="ARBA00022801"/>
    </source>
</evidence>
<dbReference type="GO" id="GO:0046872">
    <property type="term" value="F:metal ion binding"/>
    <property type="evidence" value="ECO:0007669"/>
    <property type="project" value="UniProtKB-KW"/>
</dbReference>
<dbReference type="GO" id="GO:0016787">
    <property type="term" value="F:hydrolase activity"/>
    <property type="evidence" value="ECO:0007669"/>
    <property type="project" value="UniProtKB-KW"/>
</dbReference>
<name>A0A814B7B3_ADIRI</name>
<comment type="similarity">
    <text evidence="1">Belongs to the metallo-beta-lactamase superfamily. Glyoxalase II family.</text>
</comment>
<protein>
    <recommendedName>
        <fullName evidence="5">Metallo-beta-lactamase domain-containing protein</fullName>
    </recommendedName>
</protein>
<comment type="caution">
    <text evidence="6">The sequence shown here is derived from an EMBL/GenBank/DDBJ whole genome shotgun (WGS) entry which is preliminary data.</text>
</comment>
<dbReference type="InterPro" id="IPR041516">
    <property type="entry name" value="LACTB2_WH"/>
</dbReference>
<evidence type="ECO:0000313" key="7">
    <source>
        <dbReference type="Proteomes" id="UP000663828"/>
    </source>
</evidence>
<dbReference type="FunFam" id="3.60.15.10:FF:000017">
    <property type="entry name" value="Lactamase beta 2"/>
    <property type="match status" value="1"/>
</dbReference>
<organism evidence="6 7">
    <name type="scientific">Adineta ricciae</name>
    <name type="common">Rotifer</name>
    <dbReference type="NCBI Taxonomy" id="249248"/>
    <lineage>
        <taxon>Eukaryota</taxon>
        <taxon>Metazoa</taxon>
        <taxon>Spiralia</taxon>
        <taxon>Gnathifera</taxon>
        <taxon>Rotifera</taxon>
        <taxon>Eurotatoria</taxon>
        <taxon>Bdelloidea</taxon>
        <taxon>Adinetida</taxon>
        <taxon>Adinetidae</taxon>
        <taxon>Adineta</taxon>
    </lineage>
</organism>
<evidence type="ECO:0000256" key="4">
    <source>
        <dbReference type="ARBA" id="ARBA00022833"/>
    </source>
</evidence>
<dbReference type="CDD" id="cd07722">
    <property type="entry name" value="LACTB2-like_MBL-fold"/>
    <property type="match status" value="1"/>
</dbReference>
<dbReference type="AlphaFoldDB" id="A0A814B7B3"/>
<sequence length="303" mass="34024">MALNLVKLQTIEQLSPLVLRVLGCNPGTMTLQGTNTYLIGNGQNRILLDAGQGVPEYVNVLKTAMSKDNLSLQAILITHWHPDHVCGIKDVLKLANHPDLPVYKRKLLEMPDATKLEIYGMPKNPDGIANFTFINNGNDEFTIKTQGAHLKAIHTPGHSTDHLCFWLEEEQTLFSGDTILGQGTVEFEDLHDYLNSLKLILNLSPKRIYPGHGPVVENPREIIEYYLSHRQQRNEQILSALKDSSDGLNPEEITKVVYKDIAEAVFPAACHNVCNHLQMLKKQGLVLFNDKNNKWFLQVTSSI</sequence>
<dbReference type="InterPro" id="IPR050662">
    <property type="entry name" value="Sec-metab_biosynth-thioest"/>
</dbReference>
<dbReference type="InterPro" id="IPR047921">
    <property type="entry name" value="LACTB2-like_MBL-fold"/>
</dbReference>
<evidence type="ECO:0000313" key="6">
    <source>
        <dbReference type="EMBL" id="CAF0923058.1"/>
    </source>
</evidence>
<keyword evidence="7" id="KW-1185">Reference proteome</keyword>
<keyword evidence="4" id="KW-0862">Zinc</keyword>
<keyword evidence="2" id="KW-0479">Metal-binding</keyword>
<dbReference type="InterPro" id="IPR001279">
    <property type="entry name" value="Metallo-B-lactamas"/>
</dbReference>
<proteinExistence type="inferred from homology"/>
<dbReference type="PANTHER" id="PTHR23131">
    <property type="entry name" value="ENDORIBONUCLEASE LACTB2"/>
    <property type="match status" value="1"/>
</dbReference>
<evidence type="ECO:0000256" key="2">
    <source>
        <dbReference type="ARBA" id="ARBA00022723"/>
    </source>
</evidence>
<dbReference type="Gene3D" id="1.10.10.10">
    <property type="entry name" value="Winged helix-like DNA-binding domain superfamily/Winged helix DNA-binding domain"/>
    <property type="match status" value="1"/>
</dbReference>
<dbReference type="SUPFAM" id="SSF56281">
    <property type="entry name" value="Metallo-hydrolase/oxidoreductase"/>
    <property type="match status" value="1"/>
</dbReference>
<dbReference type="Pfam" id="PF17778">
    <property type="entry name" value="WHD_BLACT"/>
    <property type="match status" value="1"/>
</dbReference>
<dbReference type="Gene3D" id="3.60.15.10">
    <property type="entry name" value="Ribonuclease Z/Hydroxyacylglutathione hydrolase-like"/>
    <property type="match status" value="1"/>
</dbReference>
<accession>A0A814B7B3</accession>
<dbReference type="SMART" id="SM00849">
    <property type="entry name" value="Lactamase_B"/>
    <property type="match status" value="1"/>
</dbReference>
<feature type="domain" description="Metallo-beta-lactamase" evidence="5">
    <location>
        <begin position="33"/>
        <end position="212"/>
    </location>
</feature>